<dbReference type="SMART" id="SM00823">
    <property type="entry name" value="PKS_PP"/>
    <property type="match status" value="1"/>
</dbReference>
<dbReference type="Gene3D" id="1.10.1200.10">
    <property type="entry name" value="ACP-like"/>
    <property type="match status" value="1"/>
</dbReference>
<keyword evidence="2" id="KW-0597">Phosphoprotein</keyword>
<accession>A0A919IPR7</accession>
<dbReference type="InterPro" id="IPR006162">
    <property type="entry name" value="Ppantetheine_attach_site"/>
</dbReference>
<dbReference type="EMBL" id="BOMH01000068">
    <property type="protein sequence ID" value="GID69899.1"/>
    <property type="molecule type" value="Genomic_DNA"/>
</dbReference>
<evidence type="ECO:0000256" key="1">
    <source>
        <dbReference type="ARBA" id="ARBA00022450"/>
    </source>
</evidence>
<evidence type="ECO:0000313" key="5">
    <source>
        <dbReference type="Proteomes" id="UP000619479"/>
    </source>
</evidence>
<evidence type="ECO:0000259" key="3">
    <source>
        <dbReference type="PROSITE" id="PS50075"/>
    </source>
</evidence>
<protein>
    <submittedName>
        <fullName evidence="4">Actinorhodin polyketide synthase acyl carrier protein</fullName>
    </submittedName>
</protein>
<keyword evidence="1" id="KW-0596">Phosphopantetheine</keyword>
<keyword evidence="5" id="KW-1185">Reference proteome</keyword>
<dbReference type="InterPro" id="IPR009081">
    <property type="entry name" value="PP-bd_ACP"/>
</dbReference>
<comment type="caution">
    <text evidence="4">The sequence shown here is derived from an EMBL/GenBank/DDBJ whole genome shotgun (WGS) entry which is preliminary data.</text>
</comment>
<gene>
    <name evidence="4" type="ORF">Acy02nite_77800</name>
</gene>
<dbReference type="SUPFAM" id="SSF47336">
    <property type="entry name" value="ACP-like"/>
    <property type="match status" value="1"/>
</dbReference>
<feature type="domain" description="Carrier" evidence="3">
    <location>
        <begin position="3"/>
        <end position="81"/>
    </location>
</feature>
<reference evidence="4" key="1">
    <citation type="submission" date="2021-01" db="EMBL/GenBank/DDBJ databases">
        <title>Whole genome shotgun sequence of Actinoplanes cyaneus NBRC 14990.</title>
        <authorList>
            <person name="Komaki H."/>
            <person name="Tamura T."/>
        </authorList>
    </citation>
    <scope>NUCLEOTIDE SEQUENCE</scope>
    <source>
        <strain evidence="4">NBRC 14990</strain>
    </source>
</reference>
<dbReference type="GO" id="GO:0031177">
    <property type="term" value="F:phosphopantetheine binding"/>
    <property type="evidence" value="ECO:0007669"/>
    <property type="project" value="InterPro"/>
</dbReference>
<dbReference type="InterPro" id="IPR036736">
    <property type="entry name" value="ACP-like_sf"/>
</dbReference>
<dbReference type="RefSeq" id="WP_203752905.1">
    <property type="nucleotide sequence ID" value="NZ_BAAAUC010000024.1"/>
</dbReference>
<dbReference type="PROSITE" id="PS00012">
    <property type="entry name" value="PHOSPHOPANTETHEINE"/>
    <property type="match status" value="1"/>
</dbReference>
<sequence>MPIMTIDDLQRILVSCAGEDDATATVTDSAGRRFDDLGYDSLALMETAARIEQEFGVKLPDDEVNDARTPQELLDLVNGRLATA</sequence>
<dbReference type="AlphaFoldDB" id="A0A919IPR7"/>
<organism evidence="4 5">
    <name type="scientific">Actinoplanes cyaneus</name>
    <dbReference type="NCBI Taxonomy" id="52696"/>
    <lineage>
        <taxon>Bacteria</taxon>
        <taxon>Bacillati</taxon>
        <taxon>Actinomycetota</taxon>
        <taxon>Actinomycetes</taxon>
        <taxon>Micromonosporales</taxon>
        <taxon>Micromonosporaceae</taxon>
        <taxon>Actinoplanes</taxon>
    </lineage>
</organism>
<dbReference type="Proteomes" id="UP000619479">
    <property type="component" value="Unassembled WGS sequence"/>
</dbReference>
<proteinExistence type="predicted"/>
<dbReference type="PROSITE" id="PS50075">
    <property type="entry name" value="CARRIER"/>
    <property type="match status" value="1"/>
</dbReference>
<evidence type="ECO:0000256" key="2">
    <source>
        <dbReference type="ARBA" id="ARBA00022553"/>
    </source>
</evidence>
<evidence type="ECO:0000313" key="4">
    <source>
        <dbReference type="EMBL" id="GID69899.1"/>
    </source>
</evidence>
<dbReference type="Pfam" id="PF00550">
    <property type="entry name" value="PP-binding"/>
    <property type="match status" value="1"/>
</dbReference>
<dbReference type="InterPro" id="IPR020806">
    <property type="entry name" value="PKS_PP-bd"/>
</dbReference>
<name>A0A919IPR7_9ACTN</name>